<dbReference type="EMBL" id="GGEC01022357">
    <property type="protein sequence ID" value="MBX02841.1"/>
    <property type="molecule type" value="Transcribed_RNA"/>
</dbReference>
<name>A0A2P2KAX1_RHIMU</name>
<sequence length="64" mass="7045">MLKKSLRARTSCAALVSFIRFMTFGASRTSLRLCLYPEVVCTKTILDLCSIIGLNCLLSASNNK</sequence>
<reference evidence="1" key="1">
    <citation type="submission" date="2018-02" db="EMBL/GenBank/DDBJ databases">
        <title>Rhizophora mucronata_Transcriptome.</title>
        <authorList>
            <person name="Meera S.P."/>
            <person name="Sreeshan A."/>
            <person name="Augustine A."/>
        </authorList>
    </citation>
    <scope>NUCLEOTIDE SEQUENCE</scope>
    <source>
        <tissue evidence="1">Leaf</tissue>
    </source>
</reference>
<accession>A0A2P2KAX1</accession>
<proteinExistence type="predicted"/>
<organism evidence="1">
    <name type="scientific">Rhizophora mucronata</name>
    <name type="common">Asiatic mangrove</name>
    <dbReference type="NCBI Taxonomy" id="61149"/>
    <lineage>
        <taxon>Eukaryota</taxon>
        <taxon>Viridiplantae</taxon>
        <taxon>Streptophyta</taxon>
        <taxon>Embryophyta</taxon>
        <taxon>Tracheophyta</taxon>
        <taxon>Spermatophyta</taxon>
        <taxon>Magnoliopsida</taxon>
        <taxon>eudicotyledons</taxon>
        <taxon>Gunneridae</taxon>
        <taxon>Pentapetalae</taxon>
        <taxon>rosids</taxon>
        <taxon>fabids</taxon>
        <taxon>Malpighiales</taxon>
        <taxon>Rhizophoraceae</taxon>
        <taxon>Rhizophora</taxon>
    </lineage>
</organism>
<dbReference type="AlphaFoldDB" id="A0A2P2KAX1"/>
<protein>
    <submittedName>
        <fullName evidence="1">Uncharacterized protein MANES_08G104900</fullName>
    </submittedName>
</protein>
<evidence type="ECO:0000313" key="1">
    <source>
        <dbReference type="EMBL" id="MBX02841.1"/>
    </source>
</evidence>